<evidence type="ECO:0000313" key="1">
    <source>
        <dbReference type="EMBL" id="HIX03762.1"/>
    </source>
</evidence>
<dbReference type="EMBL" id="DXFT01000126">
    <property type="protein sequence ID" value="HIX03762.1"/>
    <property type="molecule type" value="Genomic_DNA"/>
</dbReference>
<sequence length="351" mass="40386">MPKKTDFLHVNLNTRFGFHGTLEGTGQEKAAFKADFLRLQITGDITDRIYYKWFQHINRSNTPNSLDNMPSSIDCLGIGFHITPALSAFIGKQYADYGGFEYDANPAEVYEFSDYGNYMTCFLVGADLIWQVTPTQELRFQIIDGRSNTAEETYSLLPPGYEPAKVPLGYSFNWNGNLFDGRLLTRWSFSFFHEGKKDNIYLLGLGTAWRQDKFSLYADVFYSAEDIDKLGILSEISALTPQGYQVTDCSYLSVISRVDYRPLSKWNFFLKGFYETSSLRKDNPDMEEGKYRTTYGYQGGVEYFPMKENLRFFLVYHGRQVDFTRRARLFAPACPQTQTLSLGIVYNIPIF</sequence>
<comment type="caution">
    <text evidence="1">The sequence shown here is derived from an EMBL/GenBank/DDBJ whole genome shotgun (WGS) entry which is preliminary data.</text>
</comment>
<dbReference type="AlphaFoldDB" id="A0A9D2ACG0"/>
<protein>
    <submittedName>
        <fullName evidence="1">OprO/OprP family phosphate-selective porin</fullName>
    </submittedName>
</protein>
<accession>A0A9D2ACG0</accession>
<evidence type="ECO:0000313" key="2">
    <source>
        <dbReference type="Proteomes" id="UP000824202"/>
    </source>
</evidence>
<organism evidence="1 2">
    <name type="scientific">Candidatus Odoribacter faecigallinarum</name>
    <dbReference type="NCBI Taxonomy" id="2838706"/>
    <lineage>
        <taxon>Bacteria</taxon>
        <taxon>Pseudomonadati</taxon>
        <taxon>Bacteroidota</taxon>
        <taxon>Bacteroidia</taxon>
        <taxon>Bacteroidales</taxon>
        <taxon>Odoribacteraceae</taxon>
        <taxon>Odoribacter</taxon>
    </lineage>
</organism>
<reference evidence="1" key="1">
    <citation type="journal article" date="2021" name="PeerJ">
        <title>Extensive microbial diversity within the chicken gut microbiome revealed by metagenomics and culture.</title>
        <authorList>
            <person name="Gilroy R."/>
            <person name="Ravi A."/>
            <person name="Getino M."/>
            <person name="Pursley I."/>
            <person name="Horton D.L."/>
            <person name="Alikhan N.F."/>
            <person name="Baker D."/>
            <person name="Gharbi K."/>
            <person name="Hall N."/>
            <person name="Watson M."/>
            <person name="Adriaenssens E.M."/>
            <person name="Foster-Nyarko E."/>
            <person name="Jarju S."/>
            <person name="Secka A."/>
            <person name="Antonio M."/>
            <person name="Oren A."/>
            <person name="Chaudhuri R.R."/>
            <person name="La Ragione R."/>
            <person name="Hildebrand F."/>
            <person name="Pallen M.J."/>
        </authorList>
    </citation>
    <scope>NUCLEOTIDE SEQUENCE</scope>
    <source>
        <strain evidence="1">23274</strain>
    </source>
</reference>
<gene>
    <name evidence="1" type="ORF">H9863_06560</name>
</gene>
<name>A0A9D2ACG0_9BACT</name>
<dbReference type="InterPro" id="IPR010870">
    <property type="entry name" value="Porin_O/P"/>
</dbReference>
<proteinExistence type="predicted"/>
<reference evidence="1" key="2">
    <citation type="submission" date="2021-04" db="EMBL/GenBank/DDBJ databases">
        <authorList>
            <person name="Gilroy R."/>
        </authorList>
    </citation>
    <scope>NUCLEOTIDE SEQUENCE</scope>
    <source>
        <strain evidence="1">23274</strain>
    </source>
</reference>
<dbReference type="Pfam" id="PF07396">
    <property type="entry name" value="Porin_O_P"/>
    <property type="match status" value="1"/>
</dbReference>
<dbReference type="Proteomes" id="UP000824202">
    <property type="component" value="Unassembled WGS sequence"/>
</dbReference>